<evidence type="ECO:0000313" key="7">
    <source>
        <dbReference type="EMBL" id="KAI5347847.1"/>
    </source>
</evidence>
<dbReference type="Gene3D" id="2.40.70.10">
    <property type="entry name" value="Acid Proteases"/>
    <property type="match status" value="1"/>
</dbReference>
<dbReference type="InterPro" id="IPR021109">
    <property type="entry name" value="Peptidase_aspartic_dom_sf"/>
</dbReference>
<dbReference type="InterPro" id="IPR050951">
    <property type="entry name" value="Retrovirus_Pol_polyprotein"/>
</dbReference>
<dbReference type="Gene3D" id="3.30.70.270">
    <property type="match status" value="2"/>
</dbReference>
<sequence length="625" mass="71529">MVNGKTTRCLVDTGALHNFMSVQEAKRLGCRVSKEAGSMQTVNSTAKPIDGVARGVELHITTWKGVVDFSVISIDDYDVVLGMEFMDKVNAFLIPFYNTMCIAQGGTMPCMVPVVRQQGETKLLSTMQFSKSWKKGEPTFLATMKMDVVEKEVQPVPKVVEAVLKEFADFMPKELPKTLPPRREVDRAIELELSAKPPAKVPYWMTPSELEEFRKQLKQLLDAEYIQPSKASYGAPVLFQKKREGTLMLCIDYKALNKVTIKNKYPIPLIADLFDQLGGARYFTKLDLRSGYYQVRIAPGDEPKTVCATRYGSYEFLVMPFGLTNAPTTFCTLMNKVFHPFLDKFVVVYIDDIVVYSNSLEEHLEHLQKVFHVLRENQLYVKREKCSFVQEEVEFLGHKIREGQLLMEEGKVRAIQEWKPPTKVPELRSFLGLVNYYCGFIKGYSAIAAPLTDLLKKTNMWKWTPRCQHAFDELKRALMKEPVLRLPDLSKPFEVHTNASDFAIGGVLMQDEHPLAFKSRKLNDTERRYTVQENKMTAVVHCLRTWRHYLLGSQFVVKTDNVATSYFQSQQKLSPKQAMWQDFLAEFDYKLEYKQGKTNVVVDALSRKAVLAVVTQSQSSIMQRI</sequence>
<dbReference type="Gene3D" id="3.10.10.10">
    <property type="entry name" value="HIV Type 1 Reverse Transcriptase, subunit A, domain 1"/>
    <property type="match status" value="1"/>
</dbReference>
<dbReference type="InterPro" id="IPR000477">
    <property type="entry name" value="RT_dom"/>
</dbReference>
<dbReference type="GO" id="GO:0016779">
    <property type="term" value="F:nucleotidyltransferase activity"/>
    <property type="evidence" value="ECO:0007669"/>
    <property type="project" value="UniProtKB-KW"/>
</dbReference>
<dbReference type="CDD" id="cd01647">
    <property type="entry name" value="RT_LTR"/>
    <property type="match status" value="1"/>
</dbReference>
<feature type="domain" description="Reverse transcriptase" evidence="6">
    <location>
        <begin position="221"/>
        <end position="400"/>
    </location>
</feature>
<dbReference type="FunFam" id="3.30.70.270:FF:000020">
    <property type="entry name" value="Transposon Tf2-6 polyprotein-like Protein"/>
    <property type="match status" value="1"/>
</dbReference>
<keyword evidence="4" id="KW-0378">Hydrolase</keyword>
<organism evidence="7 8">
    <name type="scientific">Prunus dulcis</name>
    <name type="common">Almond</name>
    <name type="synonym">Amygdalus dulcis</name>
    <dbReference type="NCBI Taxonomy" id="3755"/>
    <lineage>
        <taxon>Eukaryota</taxon>
        <taxon>Viridiplantae</taxon>
        <taxon>Streptophyta</taxon>
        <taxon>Embryophyta</taxon>
        <taxon>Tracheophyta</taxon>
        <taxon>Spermatophyta</taxon>
        <taxon>Magnoliopsida</taxon>
        <taxon>eudicotyledons</taxon>
        <taxon>Gunneridae</taxon>
        <taxon>Pentapetalae</taxon>
        <taxon>rosids</taxon>
        <taxon>fabids</taxon>
        <taxon>Rosales</taxon>
        <taxon>Rosaceae</taxon>
        <taxon>Amygdaloideae</taxon>
        <taxon>Amygdaleae</taxon>
        <taxon>Prunus</taxon>
    </lineage>
</organism>
<dbReference type="Proteomes" id="UP001054821">
    <property type="component" value="Chromosome 1"/>
</dbReference>
<dbReference type="PANTHER" id="PTHR37984">
    <property type="entry name" value="PROTEIN CBG26694"/>
    <property type="match status" value="1"/>
</dbReference>
<dbReference type="GO" id="GO:0004519">
    <property type="term" value="F:endonuclease activity"/>
    <property type="evidence" value="ECO:0007669"/>
    <property type="project" value="UniProtKB-KW"/>
</dbReference>
<name>A0AAD4WSS9_PRUDU</name>
<dbReference type="PROSITE" id="PS50878">
    <property type="entry name" value="RT_POL"/>
    <property type="match status" value="1"/>
</dbReference>
<accession>A0AAD4WSS9</accession>
<evidence type="ECO:0000256" key="2">
    <source>
        <dbReference type="ARBA" id="ARBA00022695"/>
    </source>
</evidence>
<dbReference type="SUPFAM" id="SSF56672">
    <property type="entry name" value="DNA/RNA polymerases"/>
    <property type="match status" value="1"/>
</dbReference>
<comment type="caution">
    <text evidence="7">The sequence shown here is derived from an EMBL/GenBank/DDBJ whole genome shotgun (WGS) entry which is preliminary data.</text>
</comment>
<dbReference type="Pfam" id="PF13650">
    <property type="entry name" value="Asp_protease_2"/>
    <property type="match status" value="1"/>
</dbReference>
<keyword evidence="1" id="KW-0808">Transferase</keyword>
<keyword evidence="8" id="KW-1185">Reference proteome</keyword>
<evidence type="ECO:0000259" key="6">
    <source>
        <dbReference type="PROSITE" id="PS50878"/>
    </source>
</evidence>
<dbReference type="CDD" id="cd09274">
    <property type="entry name" value="RNase_HI_RT_Ty3"/>
    <property type="match status" value="1"/>
</dbReference>
<dbReference type="InterPro" id="IPR043128">
    <property type="entry name" value="Rev_trsase/Diguanyl_cyclase"/>
</dbReference>
<dbReference type="InterPro" id="IPR043502">
    <property type="entry name" value="DNA/RNA_pol_sf"/>
</dbReference>
<dbReference type="PANTHER" id="PTHR37984:SF5">
    <property type="entry name" value="PROTEIN NYNRIN-LIKE"/>
    <property type="match status" value="1"/>
</dbReference>
<evidence type="ECO:0000256" key="4">
    <source>
        <dbReference type="ARBA" id="ARBA00022759"/>
    </source>
</evidence>
<evidence type="ECO:0000256" key="5">
    <source>
        <dbReference type="ARBA" id="ARBA00023268"/>
    </source>
</evidence>
<evidence type="ECO:0000256" key="1">
    <source>
        <dbReference type="ARBA" id="ARBA00022679"/>
    </source>
</evidence>
<keyword evidence="5" id="KW-0511">Multifunctional enzyme</keyword>
<dbReference type="SUPFAM" id="SSF50630">
    <property type="entry name" value="Acid proteases"/>
    <property type="match status" value="1"/>
</dbReference>
<keyword evidence="2" id="KW-0548">Nucleotidyltransferase</keyword>
<evidence type="ECO:0000256" key="3">
    <source>
        <dbReference type="ARBA" id="ARBA00022722"/>
    </source>
</evidence>
<dbReference type="EMBL" id="JAJFAZ020000001">
    <property type="protein sequence ID" value="KAI5347847.1"/>
    <property type="molecule type" value="Genomic_DNA"/>
</dbReference>
<dbReference type="InterPro" id="IPR041577">
    <property type="entry name" value="RT_RNaseH_2"/>
</dbReference>
<keyword evidence="3" id="KW-0540">Nuclease</keyword>
<protein>
    <recommendedName>
        <fullName evidence="6">Reverse transcriptase domain-containing protein</fullName>
    </recommendedName>
</protein>
<dbReference type="Pfam" id="PF17919">
    <property type="entry name" value="RT_RNaseH_2"/>
    <property type="match status" value="1"/>
</dbReference>
<proteinExistence type="predicted"/>
<evidence type="ECO:0000313" key="8">
    <source>
        <dbReference type="Proteomes" id="UP001054821"/>
    </source>
</evidence>
<keyword evidence="4" id="KW-0255">Endonuclease</keyword>
<gene>
    <name evidence="7" type="ORF">L3X38_000734</name>
</gene>
<dbReference type="CDD" id="cd00303">
    <property type="entry name" value="retropepsin_like"/>
    <property type="match status" value="1"/>
</dbReference>
<reference evidence="7 8" key="1">
    <citation type="journal article" date="2022" name="G3 (Bethesda)">
        <title>Whole-genome sequence and methylome profiling of the almond [Prunus dulcis (Mill.) D.A. Webb] cultivar 'Nonpareil'.</title>
        <authorList>
            <person name="D'Amico-Willman K.M."/>
            <person name="Ouma W.Z."/>
            <person name="Meulia T."/>
            <person name="Sideli G.M."/>
            <person name="Gradziel T.M."/>
            <person name="Fresnedo-Ramirez J."/>
        </authorList>
    </citation>
    <scope>NUCLEOTIDE SEQUENCE [LARGE SCALE GENOMIC DNA]</scope>
    <source>
        <strain evidence="7">Clone GOH B32 T37-40</strain>
    </source>
</reference>
<dbReference type="AlphaFoldDB" id="A0AAD4WSS9"/>
<dbReference type="Pfam" id="PF00078">
    <property type="entry name" value="RVT_1"/>
    <property type="match status" value="1"/>
</dbReference>